<evidence type="ECO:0000313" key="3">
    <source>
        <dbReference type="Proteomes" id="UP001140206"/>
    </source>
</evidence>
<comment type="caution">
    <text evidence="2">The sequence shown here is derived from an EMBL/GenBank/DDBJ whole genome shotgun (WGS) entry which is preliminary data.</text>
</comment>
<dbReference type="Pfam" id="PF00078">
    <property type="entry name" value="RVT_1"/>
    <property type="match status" value="1"/>
</dbReference>
<gene>
    <name evidence="2" type="ORF">LUZ62_024315</name>
</gene>
<dbReference type="PANTHER" id="PTHR33116:SF86">
    <property type="entry name" value="REVERSE TRANSCRIPTASE DOMAIN-CONTAINING PROTEIN"/>
    <property type="match status" value="1"/>
</dbReference>
<dbReference type="AlphaFoldDB" id="A0AAV8H4T0"/>
<dbReference type="InterPro" id="IPR043502">
    <property type="entry name" value="DNA/RNA_pol_sf"/>
</dbReference>
<keyword evidence="2" id="KW-0548">Nucleotidyltransferase</keyword>
<name>A0AAV8H4T0_9POAL</name>
<dbReference type="PROSITE" id="PS50878">
    <property type="entry name" value="RT_POL"/>
    <property type="match status" value="1"/>
</dbReference>
<dbReference type="PANTHER" id="PTHR33116">
    <property type="entry name" value="REVERSE TRANSCRIPTASE ZINC-BINDING DOMAIN-CONTAINING PROTEIN-RELATED-RELATED"/>
    <property type="match status" value="1"/>
</dbReference>
<dbReference type="GO" id="GO:0003964">
    <property type="term" value="F:RNA-directed DNA polymerase activity"/>
    <property type="evidence" value="ECO:0007669"/>
    <property type="project" value="UniProtKB-KW"/>
</dbReference>
<dbReference type="InterPro" id="IPR044730">
    <property type="entry name" value="RNase_H-like_dom_plant"/>
</dbReference>
<dbReference type="Proteomes" id="UP001140206">
    <property type="component" value="Chromosome 1"/>
</dbReference>
<dbReference type="EMBL" id="JAMFTS010000001">
    <property type="protein sequence ID" value="KAJ4811749.1"/>
    <property type="molecule type" value="Genomic_DNA"/>
</dbReference>
<dbReference type="Pfam" id="PF13456">
    <property type="entry name" value="RVT_3"/>
    <property type="match status" value="1"/>
</dbReference>
<sequence length="930" mass="106428">MGPDKSPGPDGMTARFLQCNWDVLGPDIVQQIQHAFNQGNIPEDWLNCKVSLVPKMTEPEDPKDYRPISVGNMLYRLVMKLVAHRLRPYLKKVISKEQNAFLSGRNITDSIIVVKEILHSFKQHNFKTKAYLLKADISKAFDKLNWQFLYESMRFLNVPDMIITMMSSGFSRARVSININGNMSGFITPTRGLRQGCPMSPYAFIMAMEMLTRLMGQLQVEGRLSGVKLARTSPAITHLIYADDLVVLGNTEKNELQNIIDAFSLFGHASGLEMNPAKSKVWFSKSCQQEHIHMTLNALQVDPAGESEKYLGALLVDGRSAKKTGQMLLERMQAKLTGWKMNMLSHAGRLVLIKSVLMSLPVYYMTIESIPKTIIQAMNSLMAKFFWGKTGQARYMALVAWRKICTPIQEGGLGIRNLQKFGEALMMKLAWAVISQHDKPWVQICRAKYCPRIGVWNAKEPSSSSPMWKHILRNKEFFRADVMWRLGDATKVPSCSQPWFPGWINQRVIPREDISPRVAELFDFEANQWNADQLSQLFQQELIPQIQTLVQKPVRNSLAEDCLIWGRSKSGRYTVKEGYRLMVQGQGGQLQPEQCLLWEEISNWKGILPKIKIFLWRLISRALMLAPNMHRRMPRWSPTCQRCNLENEYETHCFFFCPGSRAVWFCSNFGLRTHDLSLNIVQAIKQCVQGRTEEEVVFFSMMMWEIWKGRNATVINHKKFDPVEINMKVKHALQLQRQCGLEKNANRSMTGKIKYQYSAAGWQIILDGSWDTSNKAGCAYLIFQRGKIWKIGYSCHTLQNPFHAEAVALKEALMIIHEGRDSGGGEEIEVYTDCQELVKAVMERDVSNLSSWQAMEEMQQIIQIVNENQPAIWIKKVGRNAVQQAHKLANHARRNTVHYIGVPRAANEIEREIEGSLNETCFQRVPEAPP</sequence>
<dbReference type="InterPro" id="IPR012337">
    <property type="entry name" value="RNaseH-like_sf"/>
</dbReference>
<dbReference type="SUPFAM" id="SSF56672">
    <property type="entry name" value="DNA/RNA polymerases"/>
    <property type="match status" value="1"/>
</dbReference>
<dbReference type="Pfam" id="PF13966">
    <property type="entry name" value="zf-RVT"/>
    <property type="match status" value="1"/>
</dbReference>
<dbReference type="CDD" id="cd01650">
    <property type="entry name" value="RT_nLTR_like"/>
    <property type="match status" value="1"/>
</dbReference>
<dbReference type="Gene3D" id="3.30.420.10">
    <property type="entry name" value="Ribonuclease H-like superfamily/Ribonuclease H"/>
    <property type="match status" value="1"/>
</dbReference>
<evidence type="ECO:0000259" key="1">
    <source>
        <dbReference type="PROSITE" id="PS50878"/>
    </source>
</evidence>
<dbReference type="InterPro" id="IPR002156">
    <property type="entry name" value="RNaseH_domain"/>
</dbReference>
<dbReference type="GO" id="GO:0004523">
    <property type="term" value="F:RNA-DNA hybrid ribonuclease activity"/>
    <property type="evidence" value="ECO:0007669"/>
    <property type="project" value="InterPro"/>
</dbReference>
<dbReference type="CDD" id="cd06222">
    <property type="entry name" value="RNase_H_like"/>
    <property type="match status" value="1"/>
</dbReference>
<proteinExistence type="predicted"/>
<evidence type="ECO:0000313" key="2">
    <source>
        <dbReference type="EMBL" id="KAJ4811749.1"/>
    </source>
</evidence>
<keyword evidence="3" id="KW-1185">Reference proteome</keyword>
<organism evidence="2 3">
    <name type="scientific">Rhynchospora pubera</name>
    <dbReference type="NCBI Taxonomy" id="906938"/>
    <lineage>
        <taxon>Eukaryota</taxon>
        <taxon>Viridiplantae</taxon>
        <taxon>Streptophyta</taxon>
        <taxon>Embryophyta</taxon>
        <taxon>Tracheophyta</taxon>
        <taxon>Spermatophyta</taxon>
        <taxon>Magnoliopsida</taxon>
        <taxon>Liliopsida</taxon>
        <taxon>Poales</taxon>
        <taxon>Cyperaceae</taxon>
        <taxon>Cyperoideae</taxon>
        <taxon>Rhynchosporeae</taxon>
        <taxon>Rhynchospora</taxon>
    </lineage>
</organism>
<protein>
    <submittedName>
        <fullName evidence="2">RNA-directed DNA polymerase (Reverse transcriptase)-related family protein</fullName>
    </submittedName>
</protein>
<reference evidence="2" key="1">
    <citation type="submission" date="2022-08" db="EMBL/GenBank/DDBJ databases">
        <authorList>
            <person name="Marques A."/>
        </authorList>
    </citation>
    <scope>NUCLEOTIDE SEQUENCE</scope>
    <source>
        <strain evidence="2">RhyPub2mFocal</strain>
        <tissue evidence="2">Leaves</tissue>
    </source>
</reference>
<dbReference type="InterPro" id="IPR026960">
    <property type="entry name" value="RVT-Znf"/>
</dbReference>
<dbReference type="InterPro" id="IPR000477">
    <property type="entry name" value="RT_dom"/>
</dbReference>
<dbReference type="GO" id="GO:0003676">
    <property type="term" value="F:nucleic acid binding"/>
    <property type="evidence" value="ECO:0007669"/>
    <property type="project" value="InterPro"/>
</dbReference>
<dbReference type="SUPFAM" id="SSF53098">
    <property type="entry name" value="Ribonuclease H-like"/>
    <property type="match status" value="1"/>
</dbReference>
<accession>A0AAV8H4T0</accession>
<feature type="domain" description="Reverse transcriptase" evidence="1">
    <location>
        <begin position="34"/>
        <end position="315"/>
    </location>
</feature>
<dbReference type="InterPro" id="IPR036397">
    <property type="entry name" value="RNaseH_sf"/>
</dbReference>
<keyword evidence="2" id="KW-0808">Transferase</keyword>
<keyword evidence="2" id="KW-0695">RNA-directed DNA polymerase</keyword>